<accession>A0A2W5UYY6</accession>
<dbReference type="AlphaFoldDB" id="A0A2W5UYY6"/>
<name>A0A2W5UYY6_9CAUL</name>
<gene>
    <name evidence="2" type="ORF">DI526_14605</name>
</gene>
<evidence type="ECO:0008006" key="4">
    <source>
        <dbReference type="Google" id="ProtNLM"/>
    </source>
</evidence>
<dbReference type="Proteomes" id="UP000249393">
    <property type="component" value="Unassembled WGS sequence"/>
</dbReference>
<protein>
    <recommendedName>
        <fullName evidence="4">Lipoprotein</fullName>
    </recommendedName>
</protein>
<keyword evidence="1" id="KW-0732">Signal</keyword>
<dbReference type="RefSeq" id="WP_304279417.1">
    <property type="nucleotide sequence ID" value="NZ_QFQZ01000048.1"/>
</dbReference>
<evidence type="ECO:0000313" key="2">
    <source>
        <dbReference type="EMBL" id="PZR33029.1"/>
    </source>
</evidence>
<comment type="caution">
    <text evidence="2">The sequence shown here is derived from an EMBL/GenBank/DDBJ whole genome shotgun (WGS) entry which is preliminary data.</text>
</comment>
<feature type="chain" id="PRO_5015926064" description="Lipoprotein" evidence="1">
    <location>
        <begin position="21"/>
        <end position="126"/>
    </location>
</feature>
<dbReference type="PROSITE" id="PS51257">
    <property type="entry name" value="PROKAR_LIPOPROTEIN"/>
    <property type="match status" value="1"/>
</dbReference>
<evidence type="ECO:0000313" key="3">
    <source>
        <dbReference type="Proteomes" id="UP000249393"/>
    </source>
</evidence>
<proteinExistence type="predicted"/>
<feature type="signal peptide" evidence="1">
    <location>
        <begin position="1"/>
        <end position="20"/>
    </location>
</feature>
<sequence length="126" mass="13804">MKLAPLAAVIALGLSTSACVIIDADEGHHDISVTKGLSESLEPLQAVRVERDDLVIRVSSNGCTRSDDFAVESQRRDGLAAFTFTRKRPDMCRALVAEGVELRYPLETFGVARGDRIRVRNPLVRP</sequence>
<dbReference type="EMBL" id="QFQZ01000048">
    <property type="protein sequence ID" value="PZR33029.1"/>
    <property type="molecule type" value="Genomic_DNA"/>
</dbReference>
<evidence type="ECO:0000256" key="1">
    <source>
        <dbReference type="SAM" id="SignalP"/>
    </source>
</evidence>
<reference evidence="2 3" key="1">
    <citation type="submission" date="2017-08" db="EMBL/GenBank/DDBJ databases">
        <title>Infants hospitalized years apart are colonized by the same room-sourced microbial strains.</title>
        <authorList>
            <person name="Brooks B."/>
            <person name="Olm M.R."/>
            <person name="Firek B.A."/>
            <person name="Baker R."/>
            <person name="Thomas B.C."/>
            <person name="Morowitz M.J."/>
            <person name="Banfield J.F."/>
        </authorList>
    </citation>
    <scope>NUCLEOTIDE SEQUENCE [LARGE SCALE GENOMIC DNA]</scope>
    <source>
        <strain evidence="2">S2_003_000_R2_4</strain>
    </source>
</reference>
<organism evidence="2 3">
    <name type="scientific">Caulobacter segnis</name>
    <dbReference type="NCBI Taxonomy" id="88688"/>
    <lineage>
        <taxon>Bacteria</taxon>
        <taxon>Pseudomonadati</taxon>
        <taxon>Pseudomonadota</taxon>
        <taxon>Alphaproteobacteria</taxon>
        <taxon>Caulobacterales</taxon>
        <taxon>Caulobacteraceae</taxon>
        <taxon>Caulobacter</taxon>
    </lineage>
</organism>